<name>A0A2V2YYP0_9BACL</name>
<protein>
    <recommendedName>
        <fullName evidence="3">Butirosin biosynthesis protein H-like</fullName>
    </recommendedName>
</protein>
<proteinExistence type="predicted"/>
<evidence type="ECO:0000313" key="1">
    <source>
        <dbReference type="EMBL" id="PWW07474.1"/>
    </source>
</evidence>
<keyword evidence="2" id="KW-1185">Reference proteome</keyword>
<dbReference type="Proteomes" id="UP000246635">
    <property type="component" value="Unassembled WGS sequence"/>
</dbReference>
<comment type="caution">
    <text evidence="1">The sequence shown here is derived from an EMBL/GenBank/DDBJ whole genome shotgun (WGS) entry which is preliminary data.</text>
</comment>
<dbReference type="AlphaFoldDB" id="A0A2V2YYP0"/>
<organism evidence="1 2">
    <name type="scientific">Paenibacillus cellulosilyticus</name>
    <dbReference type="NCBI Taxonomy" id="375489"/>
    <lineage>
        <taxon>Bacteria</taxon>
        <taxon>Bacillati</taxon>
        <taxon>Bacillota</taxon>
        <taxon>Bacilli</taxon>
        <taxon>Bacillales</taxon>
        <taxon>Paenibacillaceae</taxon>
        <taxon>Paenibacillus</taxon>
    </lineage>
</organism>
<reference evidence="1 2" key="1">
    <citation type="submission" date="2018-05" db="EMBL/GenBank/DDBJ databases">
        <title>Genomic Encyclopedia of Type Strains, Phase III (KMG-III): the genomes of soil and plant-associated and newly described type strains.</title>
        <authorList>
            <person name="Whitman W."/>
        </authorList>
    </citation>
    <scope>NUCLEOTIDE SEQUENCE [LARGE SCALE GENOMIC DNA]</scope>
    <source>
        <strain evidence="1 2">CECT 5696</strain>
    </source>
</reference>
<evidence type="ECO:0008006" key="3">
    <source>
        <dbReference type="Google" id="ProtNLM"/>
    </source>
</evidence>
<accession>A0A2V2YYP0</accession>
<sequence>MLPISQPPIASWANQAHLMSIILRQPASLEWIYSHYIQLELLQGLSGVDYLINYTFPDAPEAVCPWLEVRHVPRTSIEGNIVPWLQERLMEGYYIYLFLNTYHLPSYSSYHESDYAHDPLIVGFDSSAHTFAIRDFHSNPKGYFKYETFNVDFASLERSYNTMSEDMDKLGGVQLLRVNANCTYQFDSKLAANSIADYLESRCSYPKVRNWLTTPVFSYGLQLYAHLSEHFRSVAEGKASPDFRLLHVFHDHKLLMRHRLHFMAYQKHLIPEHLAVNYDQVLTTSLRLRSIALKYYLTRDTKYLHKCDPLLSDLQNKEHQTLLAIIDALRS</sequence>
<evidence type="ECO:0000313" key="2">
    <source>
        <dbReference type="Proteomes" id="UP000246635"/>
    </source>
</evidence>
<gene>
    <name evidence="1" type="ORF">DFQ01_102369</name>
</gene>
<dbReference type="EMBL" id="QGTQ01000002">
    <property type="protein sequence ID" value="PWW07474.1"/>
    <property type="molecule type" value="Genomic_DNA"/>
</dbReference>